<gene>
    <name evidence="5" type="ORF">RN001_007783</name>
</gene>
<evidence type="ECO:0000313" key="5">
    <source>
        <dbReference type="EMBL" id="KAK4879637.1"/>
    </source>
</evidence>
<evidence type="ECO:0000313" key="6">
    <source>
        <dbReference type="Proteomes" id="UP001353858"/>
    </source>
</evidence>
<proteinExistence type="predicted"/>
<feature type="compositionally biased region" description="Basic and acidic residues" evidence="3">
    <location>
        <begin position="190"/>
        <end position="212"/>
    </location>
</feature>
<protein>
    <submittedName>
        <fullName evidence="5">Uncharacterized protein</fullName>
    </submittedName>
</protein>
<dbReference type="InterPro" id="IPR051217">
    <property type="entry name" value="Insect_Cuticle_Struc_Prot"/>
</dbReference>
<dbReference type="PANTHER" id="PTHR12236:SF95">
    <property type="entry name" value="CUTICULAR PROTEIN 76BD, ISOFORM C-RELATED"/>
    <property type="match status" value="1"/>
</dbReference>
<keyword evidence="1 2" id="KW-0193">Cuticle</keyword>
<dbReference type="PANTHER" id="PTHR12236">
    <property type="entry name" value="STRUCTURAL CONTITUENT OF CUTICLE"/>
    <property type="match status" value="1"/>
</dbReference>
<evidence type="ECO:0000256" key="4">
    <source>
        <dbReference type="SAM" id="SignalP"/>
    </source>
</evidence>
<dbReference type="GO" id="GO:0042302">
    <property type="term" value="F:structural constituent of cuticle"/>
    <property type="evidence" value="ECO:0007669"/>
    <property type="project" value="UniProtKB-UniRule"/>
</dbReference>
<evidence type="ECO:0000256" key="1">
    <source>
        <dbReference type="ARBA" id="ARBA00022460"/>
    </source>
</evidence>
<dbReference type="InterPro" id="IPR031311">
    <property type="entry name" value="CHIT_BIND_RR_consensus"/>
</dbReference>
<evidence type="ECO:0000256" key="3">
    <source>
        <dbReference type="SAM" id="MobiDB-lite"/>
    </source>
</evidence>
<name>A0AAN7PYG8_9COLE</name>
<evidence type="ECO:0000256" key="2">
    <source>
        <dbReference type="PROSITE-ProRule" id="PRU00497"/>
    </source>
</evidence>
<comment type="caution">
    <text evidence="5">The sequence shown here is derived from an EMBL/GenBank/DDBJ whole genome shotgun (WGS) entry which is preliminary data.</text>
</comment>
<dbReference type="InterPro" id="IPR000618">
    <property type="entry name" value="Insect_cuticle"/>
</dbReference>
<dbReference type="PROSITE" id="PS00233">
    <property type="entry name" value="CHIT_BIND_RR_1"/>
    <property type="match status" value="2"/>
</dbReference>
<feature type="region of interest" description="Disordered" evidence="3">
    <location>
        <begin position="310"/>
        <end position="333"/>
    </location>
</feature>
<feature type="chain" id="PRO_5042815490" evidence="4">
    <location>
        <begin position="19"/>
        <end position="379"/>
    </location>
</feature>
<dbReference type="GO" id="GO:0031012">
    <property type="term" value="C:extracellular matrix"/>
    <property type="evidence" value="ECO:0007669"/>
    <property type="project" value="TreeGrafter"/>
</dbReference>
<dbReference type="EMBL" id="JARPUR010000003">
    <property type="protein sequence ID" value="KAK4879637.1"/>
    <property type="molecule type" value="Genomic_DNA"/>
</dbReference>
<dbReference type="Proteomes" id="UP001353858">
    <property type="component" value="Unassembled WGS sequence"/>
</dbReference>
<dbReference type="PRINTS" id="PR00947">
    <property type="entry name" value="CUTICLE"/>
</dbReference>
<keyword evidence="6" id="KW-1185">Reference proteome</keyword>
<sequence length="379" mass="42384">MIAIKIFLITCFVAFASGKPGHATSYTGFSVSNDHYGFGHDDDHHHGHPKYEFKYGVHDHHTKDQHSQHEVRDGDHVKGEYSLHEPDGTVRVVKYSADHKSGFNAEVIKKGHAVKTDLKCSASSNAFWTLGTICSPKILLLVFCVTCAIGKPGHSTSYTSISHHDSGHGYDDDHHNGHPKYEFKYGVSDPHTKDEHSQHEVRDGDHVKGEYSLHEPDGTVRVVKYSSDHKSGFNAKVITKGHAVHPDTHKQEAFNVFIMVCFVSFVNCKPGHGTSYTSFSVHNDHGGYGVHDDDDHKRHPKYEFKYGVSDHHTKDQHSQHEVRDGDHVKGEYSLHEPDGTIRVVKYSADHKSGFNAEVIKKGHAVHPDSHKGSSFVSFH</sequence>
<feature type="signal peptide" evidence="4">
    <location>
        <begin position="1"/>
        <end position="18"/>
    </location>
</feature>
<dbReference type="Pfam" id="PF00379">
    <property type="entry name" value="Chitin_bind_4"/>
    <property type="match status" value="3"/>
</dbReference>
<dbReference type="AlphaFoldDB" id="A0AAN7PYG8"/>
<reference evidence="6" key="1">
    <citation type="submission" date="2023-01" db="EMBL/GenBank/DDBJ databases">
        <title>Key to firefly adult light organ development and bioluminescence: homeobox transcription factors regulate luciferase expression and transportation to peroxisome.</title>
        <authorList>
            <person name="Fu X."/>
        </authorList>
    </citation>
    <scope>NUCLEOTIDE SEQUENCE [LARGE SCALE GENOMIC DNA]</scope>
</reference>
<keyword evidence="4" id="KW-0732">Signal</keyword>
<dbReference type="PROSITE" id="PS51155">
    <property type="entry name" value="CHIT_BIND_RR_2"/>
    <property type="match status" value="3"/>
</dbReference>
<feature type="region of interest" description="Disordered" evidence="3">
    <location>
        <begin position="186"/>
        <end position="212"/>
    </location>
</feature>
<dbReference type="GO" id="GO:0005615">
    <property type="term" value="C:extracellular space"/>
    <property type="evidence" value="ECO:0007669"/>
    <property type="project" value="TreeGrafter"/>
</dbReference>
<organism evidence="5 6">
    <name type="scientific">Aquatica leii</name>
    <dbReference type="NCBI Taxonomy" id="1421715"/>
    <lineage>
        <taxon>Eukaryota</taxon>
        <taxon>Metazoa</taxon>
        <taxon>Ecdysozoa</taxon>
        <taxon>Arthropoda</taxon>
        <taxon>Hexapoda</taxon>
        <taxon>Insecta</taxon>
        <taxon>Pterygota</taxon>
        <taxon>Neoptera</taxon>
        <taxon>Endopterygota</taxon>
        <taxon>Coleoptera</taxon>
        <taxon>Polyphaga</taxon>
        <taxon>Elateriformia</taxon>
        <taxon>Elateroidea</taxon>
        <taxon>Lampyridae</taxon>
        <taxon>Luciolinae</taxon>
        <taxon>Aquatica</taxon>
    </lineage>
</organism>
<accession>A0AAN7PYG8</accession>